<dbReference type="SUPFAM" id="SSF101576">
    <property type="entry name" value="Supernatant protein factor (SPF), C-terminal domain"/>
    <property type="match status" value="1"/>
</dbReference>
<evidence type="ECO:0008006" key="5">
    <source>
        <dbReference type="Google" id="ProtNLM"/>
    </source>
</evidence>
<dbReference type="EMBL" id="CAXIEN010000118">
    <property type="protein sequence ID" value="CAL1279021.1"/>
    <property type="molecule type" value="Genomic_DNA"/>
</dbReference>
<dbReference type="SUPFAM" id="SSF52087">
    <property type="entry name" value="CRAL/TRIO domain"/>
    <property type="match status" value="1"/>
</dbReference>
<dbReference type="InterPro" id="IPR036598">
    <property type="entry name" value="GOLD_dom_sf"/>
</dbReference>
<dbReference type="PANTHER" id="PTHR23324">
    <property type="entry name" value="SEC14 RELATED PROTEIN"/>
    <property type="match status" value="1"/>
</dbReference>
<dbReference type="Gene3D" id="3.40.525.10">
    <property type="entry name" value="CRAL-TRIO lipid binding domain"/>
    <property type="match status" value="1"/>
</dbReference>
<dbReference type="SMART" id="SM00516">
    <property type="entry name" value="SEC14"/>
    <property type="match status" value="1"/>
</dbReference>
<dbReference type="InterPro" id="IPR009038">
    <property type="entry name" value="GOLD_dom"/>
</dbReference>
<evidence type="ECO:0000313" key="4">
    <source>
        <dbReference type="Proteomes" id="UP001497382"/>
    </source>
</evidence>
<dbReference type="GO" id="GO:0005737">
    <property type="term" value="C:cytoplasm"/>
    <property type="evidence" value="ECO:0007669"/>
    <property type="project" value="TreeGrafter"/>
</dbReference>
<dbReference type="PROSITE" id="PS50191">
    <property type="entry name" value="CRAL_TRIO"/>
    <property type="match status" value="1"/>
</dbReference>
<dbReference type="Gene3D" id="2.60.120.680">
    <property type="entry name" value="GOLD domain"/>
    <property type="match status" value="1"/>
</dbReference>
<reference evidence="3 4" key="1">
    <citation type="submission" date="2024-04" db="EMBL/GenBank/DDBJ databases">
        <authorList>
            <person name="Rising A."/>
            <person name="Reimegard J."/>
            <person name="Sonavane S."/>
            <person name="Akerstrom W."/>
            <person name="Nylinder S."/>
            <person name="Hedman E."/>
            <person name="Kallberg Y."/>
        </authorList>
    </citation>
    <scope>NUCLEOTIDE SEQUENCE [LARGE SCALE GENOMIC DNA]</scope>
</reference>
<protein>
    <recommendedName>
        <fullName evidence="5">SEC14-like protein 2</fullName>
    </recommendedName>
</protein>
<dbReference type="InterPro" id="IPR036865">
    <property type="entry name" value="CRAL-TRIO_dom_sf"/>
</dbReference>
<evidence type="ECO:0000259" key="1">
    <source>
        <dbReference type="PROSITE" id="PS50191"/>
    </source>
</evidence>
<name>A0AAV2A5W4_9ARAC</name>
<evidence type="ECO:0000259" key="2">
    <source>
        <dbReference type="PROSITE" id="PS50866"/>
    </source>
</evidence>
<dbReference type="PROSITE" id="PS50866">
    <property type="entry name" value="GOLD"/>
    <property type="match status" value="1"/>
</dbReference>
<keyword evidence="4" id="KW-1185">Reference proteome</keyword>
<dbReference type="SUPFAM" id="SSF46938">
    <property type="entry name" value="CRAL/TRIO N-terminal domain"/>
    <property type="match status" value="1"/>
</dbReference>
<dbReference type="InterPro" id="IPR001251">
    <property type="entry name" value="CRAL-TRIO_dom"/>
</dbReference>
<dbReference type="Pfam" id="PF00650">
    <property type="entry name" value="CRAL_TRIO"/>
    <property type="match status" value="1"/>
</dbReference>
<sequence>MDSITDEEKGIIEELRRLTIEDVTPKMLEDVSLFYRFAKARDFNLTQAEAMLRKHIAWRKEIKMDTILTEYEPPEVLKKYTPLSFTCFDKEGCAVLFHDLGRADAKGFNNVATNMEILKYVVYYVETCKDRVIKHGGNGKKRFELGKPILSPIYDFDELTYSKAVNVKTLQLILLIVQTFIDNHPELLRIVTVINAPFYFTWMYSSLKHILPSTVIRKVRIFGSDGWKEALLEDIEADDLPVYLGGNRRDPDGNPFCESFMIRGQLIPKKYYMKKGRKNLSSEPDVEKIKLMPFCKEEITFKVEEGNSFLEWEFQTSNRDIDFSLVFRGKSQEDFGLIEIIPKQRIDTTIEPEKGVIKCEKVGDYSIVFDNSNSWIHSKEVHYRAGIKSSKIKELLEST</sequence>
<dbReference type="AlphaFoldDB" id="A0AAV2A5W4"/>
<dbReference type="Proteomes" id="UP001497382">
    <property type="component" value="Unassembled WGS sequence"/>
</dbReference>
<dbReference type="PANTHER" id="PTHR23324:SF83">
    <property type="entry name" value="SEC14-LIKE PROTEIN 2"/>
    <property type="match status" value="1"/>
</dbReference>
<evidence type="ECO:0000313" key="3">
    <source>
        <dbReference type="EMBL" id="CAL1279021.1"/>
    </source>
</evidence>
<proteinExistence type="predicted"/>
<dbReference type="CDD" id="cd00170">
    <property type="entry name" value="SEC14"/>
    <property type="match status" value="1"/>
</dbReference>
<organism evidence="3 4">
    <name type="scientific">Larinioides sclopetarius</name>
    <dbReference type="NCBI Taxonomy" id="280406"/>
    <lineage>
        <taxon>Eukaryota</taxon>
        <taxon>Metazoa</taxon>
        <taxon>Ecdysozoa</taxon>
        <taxon>Arthropoda</taxon>
        <taxon>Chelicerata</taxon>
        <taxon>Arachnida</taxon>
        <taxon>Araneae</taxon>
        <taxon>Araneomorphae</taxon>
        <taxon>Entelegynae</taxon>
        <taxon>Araneoidea</taxon>
        <taxon>Araneidae</taxon>
        <taxon>Larinioides</taxon>
    </lineage>
</organism>
<comment type="caution">
    <text evidence="3">The sequence shown here is derived from an EMBL/GenBank/DDBJ whole genome shotgun (WGS) entry which is preliminary data.</text>
</comment>
<dbReference type="InterPro" id="IPR051064">
    <property type="entry name" value="SEC14/CRAL-TRIO_domain"/>
</dbReference>
<dbReference type="InterPro" id="IPR036273">
    <property type="entry name" value="CRAL/TRIO_N_dom_sf"/>
</dbReference>
<gene>
    <name evidence="3" type="ORF">LARSCL_LOCUS10102</name>
</gene>
<accession>A0AAV2A5W4</accession>
<feature type="domain" description="GOLD" evidence="2">
    <location>
        <begin position="277"/>
        <end position="387"/>
    </location>
</feature>
<feature type="domain" description="CRAL-TRIO" evidence="1">
    <location>
        <begin position="73"/>
        <end position="252"/>
    </location>
</feature>